<dbReference type="NCBIfam" id="NF043016">
    <property type="entry name" value="DigluglyOctase"/>
    <property type="match status" value="1"/>
</dbReference>
<name>W7ITU0_9PSEU</name>
<dbReference type="STRING" id="909613.UO65_4597"/>
<sequence>MSPTLLVFGDSLCFHGPRGPMPADDPRLWPNLAAAAVGGRAELFAGFGWTARDAYWSLTGDPRVWAVLPDIDVLVLAVGGMDTLPSPLPTYLRQGIRYLRPDGLRRRVRSAYLAAQPHLARLTRGWPVVLPAAQTVRYLDDVVVAVRALRPTLPVVIALPGVHRAASYGYVHTARDTAVAAIEAWAEESGVPALDLRATIGDHVLGGHGNVDGLHWGWEGHALAGKALAELVAPLLDPRTNRVS</sequence>
<dbReference type="EMBL" id="AYXG01000170">
    <property type="protein sequence ID" value="EWC60157.1"/>
    <property type="molecule type" value="Genomic_DNA"/>
</dbReference>
<evidence type="ECO:0000313" key="1">
    <source>
        <dbReference type="EMBL" id="EWC60157.1"/>
    </source>
</evidence>
<dbReference type="AlphaFoldDB" id="W7ITU0"/>
<gene>
    <name evidence="1" type="ORF">UO65_4597</name>
</gene>
<keyword evidence="2" id="KW-1185">Reference proteome</keyword>
<reference evidence="1 2" key="1">
    <citation type="journal article" date="2014" name="Genome Announc.">
        <title>Draft Genome Sequence of the Antitrypanosomally Active Sponge-Associated Bacterium Actinokineospora sp. Strain EG49.</title>
        <authorList>
            <person name="Harjes J."/>
            <person name="Ryu T."/>
            <person name="Abdelmohsen U.R."/>
            <person name="Moitinho-Silva L."/>
            <person name="Horn H."/>
            <person name="Ravasi T."/>
            <person name="Hentschel U."/>
        </authorList>
    </citation>
    <scope>NUCLEOTIDE SEQUENCE [LARGE SCALE GENOMIC DNA]</scope>
    <source>
        <strain evidence="1 2">EG49</strain>
    </source>
</reference>
<evidence type="ECO:0000313" key="2">
    <source>
        <dbReference type="Proteomes" id="UP000019277"/>
    </source>
</evidence>
<dbReference type="Proteomes" id="UP000019277">
    <property type="component" value="Unassembled WGS sequence"/>
</dbReference>
<dbReference type="eggNOG" id="COG2755">
    <property type="taxonomic scope" value="Bacteria"/>
</dbReference>
<protein>
    <submittedName>
        <fullName evidence="1">Uncharacterized protein</fullName>
    </submittedName>
</protein>
<organism evidence="1 2">
    <name type="scientific">Actinokineospora spheciospongiae</name>
    <dbReference type="NCBI Taxonomy" id="909613"/>
    <lineage>
        <taxon>Bacteria</taxon>
        <taxon>Bacillati</taxon>
        <taxon>Actinomycetota</taxon>
        <taxon>Actinomycetes</taxon>
        <taxon>Pseudonocardiales</taxon>
        <taxon>Pseudonocardiaceae</taxon>
        <taxon>Actinokineospora</taxon>
    </lineage>
</organism>
<proteinExistence type="predicted"/>
<dbReference type="RefSeq" id="WP_035286044.1">
    <property type="nucleotide sequence ID" value="NZ_AYXG01000170.1"/>
</dbReference>
<comment type="caution">
    <text evidence="1">The sequence shown here is derived from an EMBL/GenBank/DDBJ whole genome shotgun (WGS) entry which is preliminary data.</text>
</comment>
<accession>W7ITU0</accession>
<dbReference type="PATRIC" id="fig|909613.9.peg.4599"/>
<dbReference type="SUPFAM" id="SSF52266">
    <property type="entry name" value="SGNH hydrolase"/>
    <property type="match status" value="1"/>
</dbReference>
<dbReference type="InterPro" id="IPR050023">
    <property type="entry name" value="OctT"/>
</dbReference>
<dbReference type="OrthoDB" id="4369943at2"/>
<dbReference type="InterPro" id="IPR036514">
    <property type="entry name" value="SGNH_hydro_sf"/>
</dbReference>
<dbReference type="Gene3D" id="3.40.50.1110">
    <property type="entry name" value="SGNH hydrolase"/>
    <property type="match status" value="1"/>
</dbReference>